<evidence type="ECO:0000313" key="3">
    <source>
        <dbReference type="EMBL" id="GFO50201.1"/>
    </source>
</evidence>
<protein>
    <submittedName>
        <fullName evidence="3">Uncharacterized protein</fullName>
    </submittedName>
</protein>
<feature type="compositionally biased region" description="Polar residues" evidence="1">
    <location>
        <begin position="109"/>
        <end position="129"/>
    </location>
</feature>
<feature type="region of interest" description="Disordered" evidence="1">
    <location>
        <begin position="93"/>
        <end position="137"/>
    </location>
</feature>
<evidence type="ECO:0000256" key="2">
    <source>
        <dbReference type="SAM" id="Phobius"/>
    </source>
</evidence>
<keyword evidence="4" id="KW-1185">Reference proteome</keyword>
<name>A0AAV4E2C9_9GAST</name>
<dbReference type="Proteomes" id="UP000735302">
    <property type="component" value="Unassembled WGS sequence"/>
</dbReference>
<keyword evidence="2" id="KW-1133">Transmembrane helix</keyword>
<keyword evidence="2" id="KW-0472">Membrane</keyword>
<dbReference type="AlphaFoldDB" id="A0AAV4E2C9"/>
<feature type="transmembrane region" description="Helical" evidence="2">
    <location>
        <begin position="36"/>
        <end position="54"/>
    </location>
</feature>
<keyword evidence="2" id="KW-0812">Transmembrane</keyword>
<sequence length="137" mass="15273">MSPPETRIGLSPRGTSRKYFYNNAFLALGVFNINKYISFILFFLIFVIRVLYLLTINPALPITNQPPLKTRREEYEAQRQRCIVKHAAAPDTTNLEERFLSRHEKAGPSGSTGSIEQKSTKSAKSTSLPIQGDGGGI</sequence>
<evidence type="ECO:0000256" key="1">
    <source>
        <dbReference type="SAM" id="MobiDB-lite"/>
    </source>
</evidence>
<reference evidence="3 4" key="1">
    <citation type="journal article" date="2021" name="Elife">
        <title>Chloroplast acquisition without the gene transfer in kleptoplastic sea slugs, Plakobranchus ocellatus.</title>
        <authorList>
            <person name="Maeda T."/>
            <person name="Takahashi S."/>
            <person name="Yoshida T."/>
            <person name="Shimamura S."/>
            <person name="Takaki Y."/>
            <person name="Nagai Y."/>
            <person name="Toyoda A."/>
            <person name="Suzuki Y."/>
            <person name="Arimoto A."/>
            <person name="Ishii H."/>
            <person name="Satoh N."/>
            <person name="Nishiyama T."/>
            <person name="Hasebe M."/>
            <person name="Maruyama T."/>
            <person name="Minagawa J."/>
            <person name="Obokata J."/>
            <person name="Shigenobu S."/>
        </authorList>
    </citation>
    <scope>NUCLEOTIDE SEQUENCE [LARGE SCALE GENOMIC DNA]</scope>
</reference>
<evidence type="ECO:0000313" key="4">
    <source>
        <dbReference type="Proteomes" id="UP000735302"/>
    </source>
</evidence>
<comment type="caution">
    <text evidence="3">The sequence shown here is derived from an EMBL/GenBank/DDBJ whole genome shotgun (WGS) entry which is preliminary data.</text>
</comment>
<feature type="compositionally biased region" description="Basic and acidic residues" evidence="1">
    <location>
        <begin position="95"/>
        <end position="106"/>
    </location>
</feature>
<gene>
    <name evidence="3" type="ORF">PoB_007670600</name>
</gene>
<accession>A0AAV4E2C9</accession>
<proteinExistence type="predicted"/>
<organism evidence="3 4">
    <name type="scientific">Plakobranchus ocellatus</name>
    <dbReference type="NCBI Taxonomy" id="259542"/>
    <lineage>
        <taxon>Eukaryota</taxon>
        <taxon>Metazoa</taxon>
        <taxon>Spiralia</taxon>
        <taxon>Lophotrochozoa</taxon>
        <taxon>Mollusca</taxon>
        <taxon>Gastropoda</taxon>
        <taxon>Heterobranchia</taxon>
        <taxon>Euthyneura</taxon>
        <taxon>Panpulmonata</taxon>
        <taxon>Sacoglossa</taxon>
        <taxon>Placobranchoidea</taxon>
        <taxon>Plakobranchidae</taxon>
        <taxon>Plakobranchus</taxon>
    </lineage>
</organism>
<dbReference type="EMBL" id="BLXT01008590">
    <property type="protein sequence ID" value="GFO50201.1"/>
    <property type="molecule type" value="Genomic_DNA"/>
</dbReference>